<dbReference type="PRINTS" id="PR00465">
    <property type="entry name" value="EP450IV"/>
</dbReference>
<name>A0A6G1HG51_9PEZI</name>
<dbReference type="AlphaFoldDB" id="A0A6G1HG51"/>
<keyword evidence="5 6" id="KW-0349">Heme</keyword>
<keyword evidence="8" id="KW-1185">Reference proteome</keyword>
<evidence type="ECO:0000256" key="6">
    <source>
        <dbReference type="RuleBase" id="RU000461"/>
    </source>
</evidence>
<reference evidence="7" key="1">
    <citation type="journal article" date="2020" name="Stud. Mycol.">
        <title>101 Dothideomycetes genomes: a test case for predicting lifestyles and emergence of pathogens.</title>
        <authorList>
            <person name="Haridas S."/>
            <person name="Albert R."/>
            <person name="Binder M."/>
            <person name="Bloem J."/>
            <person name="Labutti K."/>
            <person name="Salamov A."/>
            <person name="Andreopoulos B."/>
            <person name="Baker S."/>
            <person name="Barry K."/>
            <person name="Bills G."/>
            <person name="Bluhm B."/>
            <person name="Cannon C."/>
            <person name="Castanera R."/>
            <person name="Culley D."/>
            <person name="Daum C."/>
            <person name="Ezra D."/>
            <person name="Gonzalez J."/>
            <person name="Henrissat B."/>
            <person name="Kuo A."/>
            <person name="Liang C."/>
            <person name="Lipzen A."/>
            <person name="Lutzoni F."/>
            <person name="Magnuson J."/>
            <person name="Mondo S."/>
            <person name="Nolan M."/>
            <person name="Ohm R."/>
            <person name="Pangilinan J."/>
            <person name="Park H.-J."/>
            <person name="Ramirez L."/>
            <person name="Alfaro M."/>
            <person name="Sun H."/>
            <person name="Tritt A."/>
            <person name="Yoshinaga Y."/>
            <person name="Zwiers L.-H."/>
            <person name="Turgeon B."/>
            <person name="Goodwin S."/>
            <person name="Spatafora J."/>
            <person name="Crous P."/>
            <person name="Grigoriev I."/>
        </authorList>
    </citation>
    <scope>NUCLEOTIDE SEQUENCE</scope>
    <source>
        <strain evidence="7">CBS 113979</strain>
    </source>
</reference>
<evidence type="ECO:0000256" key="1">
    <source>
        <dbReference type="ARBA" id="ARBA00001971"/>
    </source>
</evidence>
<evidence type="ECO:0000256" key="2">
    <source>
        <dbReference type="ARBA" id="ARBA00010617"/>
    </source>
</evidence>
<proteinExistence type="inferred from homology"/>
<dbReference type="InterPro" id="IPR002403">
    <property type="entry name" value="Cyt_P450_E_grp-IV"/>
</dbReference>
<comment type="similarity">
    <text evidence="2 6">Belongs to the cytochrome P450 family.</text>
</comment>
<organism evidence="7 8">
    <name type="scientific">Aulographum hederae CBS 113979</name>
    <dbReference type="NCBI Taxonomy" id="1176131"/>
    <lineage>
        <taxon>Eukaryota</taxon>
        <taxon>Fungi</taxon>
        <taxon>Dikarya</taxon>
        <taxon>Ascomycota</taxon>
        <taxon>Pezizomycotina</taxon>
        <taxon>Dothideomycetes</taxon>
        <taxon>Pleosporomycetidae</taxon>
        <taxon>Aulographales</taxon>
        <taxon>Aulographaceae</taxon>
    </lineage>
</organism>
<dbReference type="PROSITE" id="PS00086">
    <property type="entry name" value="CYTOCHROME_P450"/>
    <property type="match status" value="1"/>
</dbReference>
<dbReference type="InterPro" id="IPR050121">
    <property type="entry name" value="Cytochrome_P450_monoxygenase"/>
</dbReference>
<gene>
    <name evidence="7" type="ORF">K402DRAFT_322142</name>
</gene>
<dbReference type="GO" id="GO:0004497">
    <property type="term" value="F:monooxygenase activity"/>
    <property type="evidence" value="ECO:0007669"/>
    <property type="project" value="UniProtKB-KW"/>
</dbReference>
<dbReference type="InterPro" id="IPR017972">
    <property type="entry name" value="Cyt_P450_CS"/>
</dbReference>
<dbReference type="Gene3D" id="1.10.630.10">
    <property type="entry name" value="Cytochrome P450"/>
    <property type="match status" value="1"/>
</dbReference>
<dbReference type="InterPro" id="IPR001128">
    <property type="entry name" value="Cyt_P450"/>
</dbReference>
<comment type="cofactor">
    <cofactor evidence="1 5">
        <name>heme</name>
        <dbReference type="ChEBI" id="CHEBI:30413"/>
    </cofactor>
</comment>
<dbReference type="GO" id="GO:0005506">
    <property type="term" value="F:iron ion binding"/>
    <property type="evidence" value="ECO:0007669"/>
    <property type="project" value="InterPro"/>
</dbReference>
<evidence type="ECO:0000313" key="7">
    <source>
        <dbReference type="EMBL" id="KAF1992012.1"/>
    </source>
</evidence>
<dbReference type="Pfam" id="PF00067">
    <property type="entry name" value="p450"/>
    <property type="match status" value="1"/>
</dbReference>
<feature type="binding site" description="axial binding residue" evidence="5">
    <location>
        <position position="521"/>
    </location>
    <ligand>
        <name>heme</name>
        <dbReference type="ChEBI" id="CHEBI:30413"/>
    </ligand>
    <ligandPart>
        <name>Fe</name>
        <dbReference type="ChEBI" id="CHEBI:18248"/>
    </ligandPart>
</feature>
<dbReference type="GO" id="GO:0016705">
    <property type="term" value="F:oxidoreductase activity, acting on paired donors, with incorporation or reduction of molecular oxygen"/>
    <property type="evidence" value="ECO:0007669"/>
    <property type="project" value="InterPro"/>
</dbReference>
<accession>A0A6G1HG51</accession>
<dbReference type="SUPFAM" id="SSF48264">
    <property type="entry name" value="Cytochrome P450"/>
    <property type="match status" value="1"/>
</dbReference>
<dbReference type="EMBL" id="ML977138">
    <property type="protein sequence ID" value="KAF1992012.1"/>
    <property type="molecule type" value="Genomic_DNA"/>
</dbReference>
<dbReference type="PANTHER" id="PTHR24305:SF166">
    <property type="entry name" value="CYTOCHROME P450 12A4, MITOCHONDRIAL-RELATED"/>
    <property type="match status" value="1"/>
</dbReference>
<dbReference type="PANTHER" id="PTHR24305">
    <property type="entry name" value="CYTOCHROME P450"/>
    <property type="match status" value="1"/>
</dbReference>
<evidence type="ECO:0000256" key="3">
    <source>
        <dbReference type="ARBA" id="ARBA00022723"/>
    </source>
</evidence>
<dbReference type="PRINTS" id="PR00385">
    <property type="entry name" value="P450"/>
</dbReference>
<protein>
    <submittedName>
        <fullName evidence="7">Cytochrome P450</fullName>
    </submittedName>
</protein>
<evidence type="ECO:0000256" key="4">
    <source>
        <dbReference type="ARBA" id="ARBA00023004"/>
    </source>
</evidence>
<keyword evidence="6" id="KW-0503">Monooxygenase</keyword>
<sequence length="578" mass="64675">MVLPSSPDPSTTSLPSFHDLHLPPYLTPTLLILLLYLLYRTILHPIFLSPLSKIPNAHPLAPITPLWILYQRLRQQESHVVHAAHVRLGPVVRIGPSEISATAVDDGLKALYAKELEKSSFYSVFENFGWVSPLPNAFSTPHFAEASKQRQRVAGIYSKAALQACRKIQAIDSEILYKRLLRVLSSSASQNAKVDVTRLIQATVMDLTTAYMFGCRVGTNHLEDAEGQKSWLRAFYGSRPYLNSTPVLAEMPGLGKWLKSWGFSLISSQRERYLKEIDAWCLKMIDGAERVLGAVDVGGKLRSTETPVVYKHIKEAVKEECMEPEETTVDYDGSHVPATTQKLQVASELLDELIGTQHNTSTTLIYLMWQLSRNPQLQSQLRNELISGVTEPLISYPEAPGSLPCTKQLDKLPFLNAVIKETLRLHPPQPGAQRRVTPLASKEQTGVSAPTQLAGFAVPGGTQVNAYPWAIHRNADVFPSPEEWLPQRWMPDWSQSACDVWATRGRMESWFWAFGNGSRMCVGHEYAWQTLKIVVAAIYTNFRTTIATEGVMEQKDGFMTGPMNSDLLLQFEAYDPDD</sequence>
<dbReference type="GO" id="GO:0020037">
    <property type="term" value="F:heme binding"/>
    <property type="evidence" value="ECO:0007669"/>
    <property type="project" value="InterPro"/>
</dbReference>
<keyword evidence="3 5" id="KW-0479">Metal-binding</keyword>
<keyword evidence="4 5" id="KW-0408">Iron</keyword>
<evidence type="ECO:0000256" key="5">
    <source>
        <dbReference type="PIRSR" id="PIRSR602403-1"/>
    </source>
</evidence>
<evidence type="ECO:0000313" key="8">
    <source>
        <dbReference type="Proteomes" id="UP000800041"/>
    </source>
</evidence>
<keyword evidence="6" id="KW-0560">Oxidoreductase</keyword>
<dbReference type="InterPro" id="IPR036396">
    <property type="entry name" value="Cyt_P450_sf"/>
</dbReference>
<dbReference type="Proteomes" id="UP000800041">
    <property type="component" value="Unassembled WGS sequence"/>
</dbReference>
<dbReference type="OrthoDB" id="1470350at2759"/>